<comment type="subcellular location">
    <subcellularLocation>
        <location evidence="1">Membrane</location>
        <topology evidence="1">Single-pass type II membrane protein</topology>
    </subcellularLocation>
</comment>
<dbReference type="Gene3D" id="3.40.50.720">
    <property type="entry name" value="NAD(P)-binding Rossmann-like Domain"/>
    <property type="match status" value="1"/>
</dbReference>
<dbReference type="Proteomes" id="UP000002051">
    <property type="component" value="Chromosome 8"/>
</dbReference>
<keyword evidence="7" id="KW-0472">Membrane</keyword>
<evidence type="ECO:0000256" key="1">
    <source>
        <dbReference type="ARBA" id="ARBA00004606"/>
    </source>
</evidence>
<dbReference type="SUPFAM" id="SSF51735">
    <property type="entry name" value="NAD(P)-binding Rossmann-fold domains"/>
    <property type="match status" value="1"/>
</dbReference>
<dbReference type="EC" id="1.1.1.-" evidence="10"/>
<dbReference type="EMBL" id="CM001224">
    <property type="protein sequence ID" value="KEH21006.1"/>
    <property type="molecule type" value="Genomic_DNA"/>
</dbReference>
<evidence type="ECO:0000313" key="10">
    <source>
        <dbReference type="EMBL" id="RHN43290.1"/>
    </source>
</evidence>
<organism evidence="9 12">
    <name type="scientific">Medicago truncatula</name>
    <name type="common">Barrel medic</name>
    <name type="synonym">Medicago tribuloides</name>
    <dbReference type="NCBI Taxonomy" id="3880"/>
    <lineage>
        <taxon>Eukaryota</taxon>
        <taxon>Viridiplantae</taxon>
        <taxon>Streptophyta</taxon>
        <taxon>Embryophyta</taxon>
        <taxon>Tracheophyta</taxon>
        <taxon>Spermatophyta</taxon>
        <taxon>Magnoliopsida</taxon>
        <taxon>eudicotyledons</taxon>
        <taxon>Gunneridae</taxon>
        <taxon>Pentapetalae</taxon>
        <taxon>rosids</taxon>
        <taxon>fabids</taxon>
        <taxon>Fabales</taxon>
        <taxon>Fabaceae</taxon>
        <taxon>Papilionoideae</taxon>
        <taxon>50 kb inversion clade</taxon>
        <taxon>NPAAA clade</taxon>
        <taxon>Hologalegina</taxon>
        <taxon>IRL clade</taxon>
        <taxon>Trifolieae</taxon>
        <taxon>Medicago</taxon>
    </lineage>
</organism>
<dbReference type="AlphaFoldDB" id="A0A072TV10"/>
<name>A0A072TV10_MEDTR</name>
<dbReference type="EnsemblPlants" id="KEH21006">
    <property type="protein sequence ID" value="KEH21006"/>
    <property type="gene ID" value="MTR_8g096620"/>
</dbReference>
<dbReference type="Pfam" id="PF00106">
    <property type="entry name" value="adh_short"/>
    <property type="match status" value="1"/>
</dbReference>
<keyword evidence="3" id="KW-0521">NADP</keyword>
<evidence type="ECO:0000256" key="4">
    <source>
        <dbReference type="ARBA" id="ARBA00022968"/>
    </source>
</evidence>
<dbReference type="NCBIfam" id="NF004825">
    <property type="entry name" value="PRK06181.1"/>
    <property type="match status" value="1"/>
</dbReference>
<sequence>MDLIHQFLNIVAPPFTFFSLLLFLPPYWTFKFFLSIIFAFFPENVAGKVVHITGASSGIGEHLAYEYAKRGARLALSARRDTALREVADRARDCGSPDVIIMRADVSKVDDCRRLVDETVNHFGRLDHLVNNAAISAAMMFEGVTDITNWRPLMDTNFWGSVYTTRFALTHLRNSRGKIVVLSSIDSWMPAPRRSIYNASKAALVSLYETLRVEVGADVGVTIVTPGYIESELTKGKVLLPPEGKMGVDQDMRDVEVSATPVGSVSECAKSIVNGTLRGDRYLTAPAWFRMTYVVKVLCPELLEWGFRILYLTRSSNTPAREAPSKKILDATGIKNVFYPSSIRSPEVKTE</sequence>
<dbReference type="PROSITE" id="PS00061">
    <property type="entry name" value="ADH_SHORT"/>
    <property type="match status" value="1"/>
</dbReference>
<evidence type="ECO:0000313" key="9">
    <source>
        <dbReference type="EMBL" id="KEH21006.1"/>
    </source>
</evidence>
<dbReference type="STRING" id="3880.A0A072TV10"/>
<reference evidence="9 12" key="1">
    <citation type="journal article" date="2011" name="Nature">
        <title>The Medicago genome provides insight into the evolution of rhizobial symbioses.</title>
        <authorList>
            <person name="Young N.D."/>
            <person name="Debelle F."/>
            <person name="Oldroyd G.E."/>
            <person name="Geurts R."/>
            <person name="Cannon S.B."/>
            <person name="Udvardi M.K."/>
            <person name="Benedito V.A."/>
            <person name="Mayer K.F."/>
            <person name="Gouzy J."/>
            <person name="Schoof H."/>
            <person name="Van de Peer Y."/>
            <person name="Proost S."/>
            <person name="Cook D.R."/>
            <person name="Meyers B.C."/>
            <person name="Spannagl M."/>
            <person name="Cheung F."/>
            <person name="De Mita S."/>
            <person name="Krishnakumar V."/>
            <person name="Gundlach H."/>
            <person name="Zhou S."/>
            <person name="Mudge J."/>
            <person name="Bharti A.K."/>
            <person name="Murray J.D."/>
            <person name="Naoumkina M.A."/>
            <person name="Rosen B."/>
            <person name="Silverstein K.A."/>
            <person name="Tang H."/>
            <person name="Rombauts S."/>
            <person name="Zhao P.X."/>
            <person name="Zhou P."/>
            <person name="Barbe V."/>
            <person name="Bardou P."/>
            <person name="Bechner M."/>
            <person name="Bellec A."/>
            <person name="Berger A."/>
            <person name="Berges H."/>
            <person name="Bidwell S."/>
            <person name="Bisseling T."/>
            <person name="Choisne N."/>
            <person name="Couloux A."/>
            <person name="Denny R."/>
            <person name="Deshpande S."/>
            <person name="Dai X."/>
            <person name="Doyle J.J."/>
            <person name="Dudez A.M."/>
            <person name="Farmer A.D."/>
            <person name="Fouteau S."/>
            <person name="Franken C."/>
            <person name="Gibelin C."/>
            <person name="Gish J."/>
            <person name="Goldstein S."/>
            <person name="Gonzalez A.J."/>
            <person name="Green P.J."/>
            <person name="Hallab A."/>
            <person name="Hartog M."/>
            <person name="Hua A."/>
            <person name="Humphray S.J."/>
            <person name="Jeong D.H."/>
            <person name="Jing Y."/>
            <person name="Jocker A."/>
            <person name="Kenton S.M."/>
            <person name="Kim D.J."/>
            <person name="Klee K."/>
            <person name="Lai H."/>
            <person name="Lang C."/>
            <person name="Lin S."/>
            <person name="Macmil S.L."/>
            <person name="Magdelenat G."/>
            <person name="Matthews L."/>
            <person name="McCorrison J."/>
            <person name="Monaghan E.L."/>
            <person name="Mun J.H."/>
            <person name="Najar F.Z."/>
            <person name="Nicholson C."/>
            <person name="Noirot C."/>
            <person name="O'Bleness M."/>
            <person name="Paule C.R."/>
            <person name="Poulain J."/>
            <person name="Prion F."/>
            <person name="Qin B."/>
            <person name="Qu C."/>
            <person name="Retzel E.F."/>
            <person name="Riddle C."/>
            <person name="Sallet E."/>
            <person name="Samain S."/>
            <person name="Samson N."/>
            <person name="Sanders I."/>
            <person name="Saurat O."/>
            <person name="Scarpelli C."/>
            <person name="Schiex T."/>
            <person name="Segurens B."/>
            <person name="Severin A.J."/>
            <person name="Sherrier D.J."/>
            <person name="Shi R."/>
            <person name="Sims S."/>
            <person name="Singer S.R."/>
            <person name="Sinharoy S."/>
            <person name="Sterck L."/>
            <person name="Viollet A."/>
            <person name="Wang B.B."/>
            <person name="Wang K."/>
            <person name="Wang M."/>
            <person name="Wang X."/>
            <person name="Warfsmann J."/>
            <person name="Weissenbach J."/>
            <person name="White D.D."/>
            <person name="White J.D."/>
            <person name="Wiley G.B."/>
            <person name="Wincker P."/>
            <person name="Xing Y."/>
            <person name="Yang L."/>
            <person name="Yao Z."/>
            <person name="Ying F."/>
            <person name="Zhai J."/>
            <person name="Zhou L."/>
            <person name="Zuber A."/>
            <person name="Denarie J."/>
            <person name="Dixon R.A."/>
            <person name="May G.D."/>
            <person name="Schwartz D.C."/>
            <person name="Rogers J."/>
            <person name="Quetier F."/>
            <person name="Town C.D."/>
            <person name="Roe B.A."/>
        </authorList>
    </citation>
    <scope>NUCLEOTIDE SEQUENCE [LARGE SCALE GENOMIC DNA]</scope>
    <source>
        <strain evidence="9">A17</strain>
        <strain evidence="11 12">cv. Jemalong A17</strain>
    </source>
</reference>
<dbReference type="InterPro" id="IPR057326">
    <property type="entry name" value="KR_dom"/>
</dbReference>
<dbReference type="EMBL" id="PSQE01000008">
    <property type="protein sequence ID" value="RHN43290.1"/>
    <property type="molecule type" value="Genomic_DNA"/>
</dbReference>
<protein>
    <submittedName>
        <fullName evidence="10">Putative oxidoreductase</fullName>
        <ecNumber evidence="10">1.1.1.-</ecNumber>
    </submittedName>
    <submittedName>
        <fullName evidence="9">Short-chain dehydrogenase/reductase</fullName>
    </submittedName>
</protein>
<keyword evidence="4" id="KW-0735">Signal-anchor</keyword>
<dbReference type="PRINTS" id="PR00080">
    <property type="entry name" value="SDRFAMILY"/>
</dbReference>
<dbReference type="GO" id="GO:0016020">
    <property type="term" value="C:membrane"/>
    <property type="evidence" value="ECO:0007669"/>
    <property type="project" value="UniProtKB-SubCell"/>
</dbReference>
<dbReference type="PANTHER" id="PTHR43391:SF89">
    <property type="entry name" value="11-BETA-HYDROXYSTEROID DEHYDROGENASE 1A-RELATED"/>
    <property type="match status" value="1"/>
</dbReference>
<evidence type="ECO:0000259" key="8">
    <source>
        <dbReference type="SMART" id="SM00822"/>
    </source>
</evidence>
<dbReference type="GO" id="GO:0016491">
    <property type="term" value="F:oxidoreductase activity"/>
    <property type="evidence" value="ECO:0000318"/>
    <property type="project" value="GO_Central"/>
</dbReference>
<reference evidence="11" key="3">
    <citation type="submission" date="2015-04" db="UniProtKB">
        <authorList>
            <consortium name="EnsemblPlants"/>
        </authorList>
    </citation>
    <scope>IDENTIFICATION</scope>
    <source>
        <strain evidence="11">cv. Jemalong A17</strain>
    </source>
</reference>
<evidence type="ECO:0000256" key="5">
    <source>
        <dbReference type="ARBA" id="ARBA00023002"/>
    </source>
</evidence>
<feature type="domain" description="Ketoreductase" evidence="8">
    <location>
        <begin position="48"/>
        <end position="232"/>
    </location>
</feature>
<dbReference type="InterPro" id="IPR020904">
    <property type="entry name" value="Sc_DH/Rdtase_CS"/>
</dbReference>
<dbReference type="SMART" id="SM00822">
    <property type="entry name" value="PKS_KR"/>
    <property type="match status" value="1"/>
</dbReference>
<keyword evidence="5 10" id="KW-0560">Oxidoreductase</keyword>
<reference evidence="10" key="4">
    <citation type="journal article" date="2018" name="Nat. Plants">
        <title>Whole-genome landscape of Medicago truncatula symbiotic genes.</title>
        <authorList>
            <person name="Pecrix Y."/>
            <person name="Gamas P."/>
            <person name="Carrere S."/>
        </authorList>
    </citation>
    <scope>NUCLEOTIDE SEQUENCE</scope>
    <source>
        <tissue evidence="10">Leaves</tissue>
    </source>
</reference>
<evidence type="ECO:0000256" key="6">
    <source>
        <dbReference type="RuleBase" id="RU000363"/>
    </source>
</evidence>
<keyword evidence="7" id="KW-0812">Transmembrane</keyword>
<accession>A0A072TV10</accession>
<dbReference type="InterPro" id="IPR036291">
    <property type="entry name" value="NAD(P)-bd_dom_sf"/>
</dbReference>
<proteinExistence type="inferred from homology"/>
<evidence type="ECO:0000256" key="2">
    <source>
        <dbReference type="ARBA" id="ARBA00006484"/>
    </source>
</evidence>
<dbReference type="Proteomes" id="UP000265566">
    <property type="component" value="Chromosome 8"/>
</dbReference>
<feature type="transmembrane region" description="Helical" evidence="7">
    <location>
        <begin position="7"/>
        <end position="28"/>
    </location>
</feature>
<dbReference type="GO" id="GO:0005829">
    <property type="term" value="C:cytosol"/>
    <property type="evidence" value="ECO:0000318"/>
    <property type="project" value="GO_Central"/>
</dbReference>
<keyword evidence="7" id="KW-1133">Transmembrane helix</keyword>
<evidence type="ECO:0000256" key="3">
    <source>
        <dbReference type="ARBA" id="ARBA00022857"/>
    </source>
</evidence>
<gene>
    <name evidence="11" type="primary">25502004</name>
    <name evidence="9" type="ordered locus">MTR_8g096620</name>
    <name evidence="10" type="ORF">MtrunA17_Chr8g0386201</name>
</gene>
<dbReference type="HOGENOM" id="CLU_010194_2_1_1"/>
<dbReference type="KEGG" id="mtr:25502004"/>
<dbReference type="InterPro" id="IPR002347">
    <property type="entry name" value="SDR_fam"/>
</dbReference>
<reference evidence="9 12" key="2">
    <citation type="journal article" date="2014" name="BMC Genomics">
        <title>An improved genome release (version Mt4.0) for the model legume Medicago truncatula.</title>
        <authorList>
            <person name="Tang H."/>
            <person name="Krishnakumar V."/>
            <person name="Bidwell S."/>
            <person name="Rosen B."/>
            <person name="Chan A."/>
            <person name="Zhou S."/>
            <person name="Gentzbittel L."/>
            <person name="Childs K.L."/>
            <person name="Yandell M."/>
            <person name="Gundlach H."/>
            <person name="Mayer K.F."/>
            <person name="Schwartz D.C."/>
            <person name="Town C.D."/>
        </authorList>
    </citation>
    <scope>GENOME REANNOTATION</scope>
    <source>
        <strain evidence="9">A17</strain>
        <strain evidence="11 12">cv. Jemalong A17</strain>
    </source>
</reference>
<dbReference type="PANTHER" id="PTHR43391">
    <property type="entry name" value="RETINOL DEHYDROGENASE-RELATED"/>
    <property type="match status" value="1"/>
</dbReference>
<evidence type="ECO:0000313" key="12">
    <source>
        <dbReference type="Proteomes" id="UP000002051"/>
    </source>
</evidence>
<dbReference type="PRINTS" id="PR00081">
    <property type="entry name" value="GDHRDH"/>
</dbReference>
<evidence type="ECO:0000256" key="7">
    <source>
        <dbReference type="SAM" id="Phobius"/>
    </source>
</evidence>
<dbReference type="Gramene" id="rna49838">
    <property type="protein sequence ID" value="RHN43290.1"/>
    <property type="gene ID" value="gene49838"/>
</dbReference>
<comment type="similarity">
    <text evidence="2 6">Belongs to the short-chain dehydrogenases/reductases (SDR) family.</text>
</comment>
<dbReference type="OrthoDB" id="47007at2759"/>
<keyword evidence="12" id="KW-1185">Reference proteome</keyword>
<evidence type="ECO:0000313" key="11">
    <source>
        <dbReference type="EnsemblPlants" id="KEH21006"/>
    </source>
</evidence>